<evidence type="ECO:0000256" key="2">
    <source>
        <dbReference type="SAM" id="Phobius"/>
    </source>
</evidence>
<feature type="region of interest" description="Disordered" evidence="1">
    <location>
        <begin position="100"/>
        <end position="129"/>
    </location>
</feature>
<organism evidence="3 4">
    <name type="scientific">Ehrlichia ruminantium (strain Welgevonden)</name>
    <dbReference type="NCBI Taxonomy" id="254945"/>
    <lineage>
        <taxon>Bacteria</taxon>
        <taxon>Pseudomonadati</taxon>
        <taxon>Pseudomonadota</taxon>
        <taxon>Alphaproteobacteria</taxon>
        <taxon>Rickettsiales</taxon>
        <taxon>Anaplasmataceae</taxon>
        <taxon>Ehrlichia</taxon>
    </lineage>
</organism>
<dbReference type="HOGENOM" id="CLU_2011646_0_0_5"/>
<keyword evidence="2" id="KW-1133">Transmembrane helix</keyword>
<evidence type="ECO:0000313" key="3">
    <source>
        <dbReference type="EMBL" id="CAI27013.1"/>
    </source>
</evidence>
<keyword evidence="4" id="KW-1185">Reference proteome</keyword>
<feature type="transmembrane region" description="Helical" evidence="2">
    <location>
        <begin position="20"/>
        <end position="40"/>
    </location>
</feature>
<reference evidence="3 4" key="1">
    <citation type="journal article" date="2006" name="J. Bacteriol.">
        <title>Comparative genomic analysis of three strains of Ehrlichia ruminantium reveals an active process of genome size plasticity.</title>
        <authorList>
            <person name="Frutos R."/>
            <person name="Viari A."/>
            <person name="Ferraz C."/>
            <person name="Morgat A."/>
            <person name="Eychenie S."/>
            <person name="Kandassami Y."/>
            <person name="Chantal I."/>
            <person name="Bensaid A."/>
            <person name="Coissac E."/>
            <person name="Vachiery N."/>
            <person name="Demaille J."/>
            <person name="Martinez D."/>
        </authorList>
    </citation>
    <scope>NUCLEOTIDE SEQUENCE [LARGE SCALE GENOMIC DNA]</scope>
    <source>
        <strain evidence="3 4">Welgevonden</strain>
    </source>
</reference>
<feature type="compositionally biased region" description="Polar residues" evidence="1">
    <location>
        <begin position="117"/>
        <end position="129"/>
    </location>
</feature>
<dbReference type="EMBL" id="CR925678">
    <property type="protein sequence ID" value="CAI27013.1"/>
    <property type="molecule type" value="Genomic_DNA"/>
</dbReference>
<name>A0A0H3M007_EHRRW</name>
<feature type="transmembrane region" description="Helical" evidence="2">
    <location>
        <begin position="60"/>
        <end position="78"/>
    </location>
</feature>
<keyword evidence="2" id="KW-0812">Transmembrane</keyword>
<sequence>MVIIMFTSIGQPHKISYKGLNMALGVCVCISSILIKLSIITGISCFGGVKIPGLPEFSPLHFFAAIAGFALSTGIIVLSSIGQNVTKLVEAKINAPGSIVNTSESESQTPQDDHEINTSSPRLQRTTLK</sequence>
<evidence type="ECO:0000313" key="4">
    <source>
        <dbReference type="Proteomes" id="UP000001021"/>
    </source>
</evidence>
<keyword evidence="2" id="KW-0472">Membrane</keyword>
<evidence type="ECO:0000256" key="1">
    <source>
        <dbReference type="SAM" id="MobiDB-lite"/>
    </source>
</evidence>
<dbReference type="AlphaFoldDB" id="A0A0H3M007"/>
<dbReference type="Proteomes" id="UP000001021">
    <property type="component" value="Chromosome"/>
</dbReference>
<dbReference type="KEGG" id="eru:Erum4960"/>
<proteinExistence type="predicted"/>
<feature type="compositionally biased region" description="Polar residues" evidence="1">
    <location>
        <begin position="100"/>
        <end position="110"/>
    </location>
</feature>
<protein>
    <submittedName>
        <fullName evidence="3">Uncharacterized protein</fullName>
    </submittedName>
</protein>
<accession>A0A0H3M007</accession>
<dbReference type="KEGG" id="erw:ERWE_CDS_05190"/>
<gene>
    <name evidence="3" type="ordered locus">ERWE_CDS_05190</name>
</gene>